<dbReference type="PROSITE" id="PS01124">
    <property type="entry name" value="HTH_ARAC_FAMILY_2"/>
    <property type="match status" value="1"/>
</dbReference>
<dbReference type="GO" id="GO:0043565">
    <property type="term" value="F:sequence-specific DNA binding"/>
    <property type="evidence" value="ECO:0007669"/>
    <property type="project" value="InterPro"/>
</dbReference>
<organism evidence="2 3">
    <name type="scientific">Paenibacillus dendrobii</name>
    <dbReference type="NCBI Taxonomy" id="2691084"/>
    <lineage>
        <taxon>Bacteria</taxon>
        <taxon>Bacillati</taxon>
        <taxon>Bacillota</taxon>
        <taxon>Bacilli</taxon>
        <taxon>Bacillales</taxon>
        <taxon>Paenibacillaceae</taxon>
        <taxon>Paenibacillus</taxon>
    </lineage>
</organism>
<protein>
    <recommendedName>
        <fullName evidence="1">HTH araC/xylS-type domain-containing protein</fullName>
    </recommendedName>
</protein>
<dbReference type="AlphaFoldDB" id="A0A7X3IH58"/>
<proteinExistence type="predicted"/>
<gene>
    <name evidence="2" type="ORF">GRF59_09450</name>
</gene>
<dbReference type="RefSeq" id="WP_160497326.1">
    <property type="nucleotide sequence ID" value="NZ_WUBI01000001.1"/>
</dbReference>
<dbReference type="InterPro" id="IPR018060">
    <property type="entry name" value="HTH_AraC"/>
</dbReference>
<dbReference type="Proteomes" id="UP000460318">
    <property type="component" value="Unassembled WGS sequence"/>
</dbReference>
<accession>A0A7X3IH58</accession>
<feature type="domain" description="HTH araC/xylS-type" evidence="1">
    <location>
        <begin position="18"/>
        <end position="36"/>
    </location>
</feature>
<keyword evidence="3" id="KW-1185">Reference proteome</keyword>
<reference evidence="2 3" key="1">
    <citation type="submission" date="2019-12" db="EMBL/GenBank/DDBJ databases">
        <title>Paenibacillus sp. nov., an endophytic bacterium isolated from the stem of Dendrobium.</title>
        <authorList>
            <person name="Zhao R."/>
        </authorList>
    </citation>
    <scope>NUCLEOTIDE SEQUENCE [LARGE SCALE GENOMIC DNA]</scope>
    <source>
        <strain evidence="2 3">HJL G12</strain>
    </source>
</reference>
<evidence type="ECO:0000313" key="3">
    <source>
        <dbReference type="Proteomes" id="UP000460318"/>
    </source>
</evidence>
<evidence type="ECO:0000313" key="2">
    <source>
        <dbReference type="EMBL" id="MWV43859.1"/>
    </source>
</evidence>
<dbReference type="Gene3D" id="1.10.10.60">
    <property type="entry name" value="Homeodomain-like"/>
    <property type="match status" value="1"/>
</dbReference>
<name>A0A7X3IH58_9BACL</name>
<sequence length="52" mass="5967">MSGYLDLAEMACMEPGCFYRQFKKYAGVSPTEFRNMLKTAGYRDEVLDVVAY</sequence>
<dbReference type="EMBL" id="WUBI01000001">
    <property type="protein sequence ID" value="MWV43859.1"/>
    <property type="molecule type" value="Genomic_DNA"/>
</dbReference>
<comment type="caution">
    <text evidence="2">The sequence shown here is derived from an EMBL/GenBank/DDBJ whole genome shotgun (WGS) entry which is preliminary data.</text>
</comment>
<dbReference type="GO" id="GO:0003700">
    <property type="term" value="F:DNA-binding transcription factor activity"/>
    <property type="evidence" value="ECO:0007669"/>
    <property type="project" value="InterPro"/>
</dbReference>
<dbReference type="Pfam" id="PF00165">
    <property type="entry name" value="HTH_AraC"/>
    <property type="match status" value="1"/>
</dbReference>
<evidence type="ECO:0000259" key="1">
    <source>
        <dbReference type="PROSITE" id="PS01124"/>
    </source>
</evidence>